<keyword evidence="3" id="KW-0378">Hydrolase</keyword>
<proteinExistence type="inferred from homology"/>
<evidence type="ECO:0000259" key="5">
    <source>
        <dbReference type="PROSITE" id="PS50600"/>
    </source>
</evidence>
<dbReference type="PANTHER" id="PTHR33096:SF1">
    <property type="entry name" value="CXC1-LIKE CYSTEINE CLUSTER ASSOCIATED WITH KDZ TRANSPOSASES DOMAIN-CONTAINING PROTEIN"/>
    <property type="match status" value="1"/>
</dbReference>
<feature type="region of interest" description="Disordered" evidence="4">
    <location>
        <begin position="1"/>
        <end position="34"/>
    </location>
</feature>
<dbReference type="InterPro" id="IPR040521">
    <property type="entry name" value="KDZ"/>
</dbReference>
<evidence type="ECO:0000256" key="2">
    <source>
        <dbReference type="ARBA" id="ARBA00022670"/>
    </source>
</evidence>
<dbReference type="Gene3D" id="3.40.395.10">
    <property type="entry name" value="Adenoviral Proteinase, Chain A"/>
    <property type="match status" value="1"/>
</dbReference>
<protein>
    <recommendedName>
        <fullName evidence="5">Ubiquitin-like protease family profile domain-containing protein</fullName>
    </recommendedName>
</protein>
<dbReference type="InterPro" id="IPR003653">
    <property type="entry name" value="Peptidase_C48_C"/>
</dbReference>
<keyword evidence="2" id="KW-0645">Protease</keyword>
<feature type="region of interest" description="Disordered" evidence="4">
    <location>
        <begin position="367"/>
        <end position="405"/>
    </location>
</feature>
<sequence>MVTTASSKARKSQVHAGSIGNVYRSPTKKRNDRKTKLVVAAVGYDARRLRLQSLLESLNAGEAALLGDDVRLLNQKDTAVEQDGDSDWEGEPMDVGGDLDLDDCPASNHLDDDMSPAQEDLGDQTSSNPTKSQKERSQHSDLDDKNRLFQSWSNTINDICTPFLQYDTQTFGKKLSREDNLRHDCSKEPGQCIQRTVEVVGLYADCWEKHAVQYCACETICQVLIRNGLFPCSPSMPRMAVEINLLALYRAQWEKACEAVNAISGALHSHYVRRGFPMINSKGELVQDAFRRGVGNAMLWYDNLLMSVEEALNLALKIADDKIEQINSGQFEGRTLTGQETELELENAVQTMAVDTGAEELSKISREVQSGNEEGTGTAPKGPSQDSATTGDTQPKGGEGKSSGPLPSSLQYWYLQQLCPACFGRKKWGATFDEGCDVHVSVDGCWSHRHLRKKGDCPKFHNPLFYLPTAEVNRVGVDIEVAKEKPPRVHIPTVPDDAIDECENGHIAADGSKPKTQADKYDDTGTMAMVCRHDIPLFLINVDTPGEQQKYAVALIKKLFSCLPETATAAVFYDVACVLHRSVQLRSRRIWMFDRMTYAIAGDLRDDLGSWIKRRQKTIQKYKAESKAIIKQSNRSIPRLRQLWKEQKEAQMSIRSFKPGQLGNELDAVLKLHGEVDRVNYLLESVAKDLVKDPKSKTSVEAANIANRMRQAKVESMEALYASMNVETMCPELRALPYRFVRTLLLMRDLKFNIRKRAVASFFEYDKLHRASGGKAQALETLKNASKGTNLHQLTIKAIQKRKPALITAIETYNNFVADLTILNKPEYKIPTPSPLPLDFTELRAPASGLWEDVWTTRSLGKIPEWLEDAGVREGIRAMLKLDRCDEELKRLGKEADGLCRWYGEELKRIEVALLQPQTDINLDILIRTRLEARKHQLYRLKSRWATSFAGEKLFESKIEHSKDILSALGYDRPRNTFVWVDEQRMAAVDINDPQVVTIDDEPPGQPHTTGSADAGESSDTDLQEPVDPLNEAEVTAQEALEEEAFDAEVAVSQAPEYTVKLHWRVPESLNSVATPVASLNLWLSHKEGGSMYHHRPKKLKTAFGTVEFDSQSLDILSDPNARLTSTCLNAAGTLLQNLFASTASPWRELASDCALFSSFLFEGAGYLSSHYIWARNKALRYFEKTVWIIPIHRKLPAEHWVLCVVYPRHRNILLFDSLGHKAPWKEDIKNIGLLLGQLYHAASVNGHEMNLGDTEWAAIPTSTTALQTSSTSCGMWVLAQIADVLRVSLLAATDECERDFGARVVIGVNDEER</sequence>
<dbReference type="PANTHER" id="PTHR33096">
    <property type="entry name" value="CXC2 DOMAIN-CONTAINING PROTEIN"/>
    <property type="match status" value="1"/>
</dbReference>
<dbReference type="EMBL" id="JAACJK010000111">
    <property type="protein sequence ID" value="KAF5332294.1"/>
    <property type="molecule type" value="Genomic_DNA"/>
</dbReference>
<dbReference type="OrthoDB" id="3253684at2759"/>
<accession>A0A8H5FCZ3</accession>
<gene>
    <name evidence="6" type="ORF">D9611_008142</name>
</gene>
<evidence type="ECO:0000256" key="3">
    <source>
        <dbReference type="ARBA" id="ARBA00022801"/>
    </source>
</evidence>
<comment type="caution">
    <text evidence="6">The sequence shown here is derived from an EMBL/GenBank/DDBJ whole genome shotgun (WGS) entry which is preliminary data.</text>
</comment>
<feature type="domain" description="Ubiquitin-like protease family profile" evidence="5">
    <location>
        <begin position="1107"/>
        <end position="1285"/>
    </location>
</feature>
<comment type="similarity">
    <text evidence="1">Belongs to the peptidase C48 family.</text>
</comment>
<dbReference type="Proteomes" id="UP000541558">
    <property type="component" value="Unassembled WGS sequence"/>
</dbReference>
<dbReference type="SUPFAM" id="SSF54001">
    <property type="entry name" value="Cysteine proteinases"/>
    <property type="match status" value="1"/>
</dbReference>
<reference evidence="6 7" key="1">
    <citation type="journal article" date="2020" name="ISME J.">
        <title>Uncovering the hidden diversity of litter-decomposition mechanisms in mushroom-forming fungi.</title>
        <authorList>
            <person name="Floudas D."/>
            <person name="Bentzer J."/>
            <person name="Ahren D."/>
            <person name="Johansson T."/>
            <person name="Persson P."/>
            <person name="Tunlid A."/>
        </authorList>
    </citation>
    <scope>NUCLEOTIDE SEQUENCE [LARGE SCALE GENOMIC DNA]</scope>
    <source>
        <strain evidence="6 7">CBS 175.51</strain>
    </source>
</reference>
<dbReference type="Pfam" id="PF18802">
    <property type="entry name" value="CxC1"/>
    <property type="match status" value="1"/>
</dbReference>
<dbReference type="Pfam" id="PF18758">
    <property type="entry name" value="KDZ"/>
    <property type="match status" value="1"/>
</dbReference>
<dbReference type="GO" id="GO:0019783">
    <property type="term" value="F:ubiquitin-like protein peptidase activity"/>
    <property type="evidence" value="ECO:0007669"/>
    <property type="project" value="UniProtKB-ARBA"/>
</dbReference>
<feature type="region of interest" description="Disordered" evidence="4">
    <location>
        <begin position="996"/>
        <end position="1027"/>
    </location>
</feature>
<dbReference type="Pfam" id="PF02902">
    <property type="entry name" value="Peptidase_C48"/>
    <property type="match status" value="1"/>
</dbReference>
<feature type="region of interest" description="Disordered" evidence="4">
    <location>
        <begin position="79"/>
        <end position="144"/>
    </location>
</feature>
<dbReference type="InterPro" id="IPR041320">
    <property type="entry name" value="CxC1"/>
</dbReference>
<feature type="compositionally biased region" description="Polar residues" evidence="4">
    <location>
        <begin position="384"/>
        <end position="393"/>
    </location>
</feature>
<dbReference type="InterPro" id="IPR038765">
    <property type="entry name" value="Papain-like_cys_pep_sf"/>
</dbReference>
<organism evidence="6 7">
    <name type="scientific">Ephemerocybe angulata</name>
    <dbReference type="NCBI Taxonomy" id="980116"/>
    <lineage>
        <taxon>Eukaryota</taxon>
        <taxon>Fungi</taxon>
        <taxon>Dikarya</taxon>
        <taxon>Basidiomycota</taxon>
        <taxon>Agaricomycotina</taxon>
        <taxon>Agaricomycetes</taxon>
        <taxon>Agaricomycetidae</taxon>
        <taxon>Agaricales</taxon>
        <taxon>Agaricineae</taxon>
        <taxon>Psathyrellaceae</taxon>
        <taxon>Ephemerocybe</taxon>
    </lineage>
</organism>
<evidence type="ECO:0000313" key="6">
    <source>
        <dbReference type="EMBL" id="KAF5332294.1"/>
    </source>
</evidence>
<feature type="compositionally biased region" description="Basic and acidic residues" evidence="4">
    <location>
        <begin position="132"/>
        <end position="144"/>
    </location>
</feature>
<name>A0A8H5FCZ3_9AGAR</name>
<keyword evidence="7" id="KW-1185">Reference proteome</keyword>
<dbReference type="GO" id="GO:0006508">
    <property type="term" value="P:proteolysis"/>
    <property type="evidence" value="ECO:0007669"/>
    <property type="project" value="UniProtKB-KW"/>
</dbReference>
<feature type="compositionally biased region" description="Acidic residues" evidence="4">
    <location>
        <begin position="80"/>
        <end position="103"/>
    </location>
</feature>
<dbReference type="PROSITE" id="PS50600">
    <property type="entry name" value="ULP_PROTEASE"/>
    <property type="match status" value="1"/>
</dbReference>
<dbReference type="GO" id="GO:0008234">
    <property type="term" value="F:cysteine-type peptidase activity"/>
    <property type="evidence" value="ECO:0007669"/>
    <property type="project" value="InterPro"/>
</dbReference>
<evidence type="ECO:0000256" key="1">
    <source>
        <dbReference type="ARBA" id="ARBA00005234"/>
    </source>
</evidence>
<evidence type="ECO:0000256" key="4">
    <source>
        <dbReference type="SAM" id="MobiDB-lite"/>
    </source>
</evidence>
<evidence type="ECO:0000313" key="7">
    <source>
        <dbReference type="Proteomes" id="UP000541558"/>
    </source>
</evidence>